<evidence type="ECO:0000313" key="1">
    <source>
        <dbReference type="EMBL" id="SKB00767.1"/>
    </source>
</evidence>
<dbReference type="RefSeq" id="WP_078715135.1">
    <property type="nucleotide sequence ID" value="NZ_FUYG01000009.1"/>
</dbReference>
<keyword evidence="1" id="KW-0808">Transferase</keyword>
<name>A0A1T4YG12_9MICO</name>
<reference evidence="2" key="1">
    <citation type="submission" date="2017-02" db="EMBL/GenBank/DDBJ databases">
        <authorList>
            <person name="Varghese N."/>
            <person name="Submissions S."/>
        </authorList>
    </citation>
    <scope>NUCLEOTIDE SEQUENCE [LARGE SCALE GENOMIC DNA]</scope>
    <source>
        <strain evidence="2">VKM Ac-2052</strain>
    </source>
</reference>
<dbReference type="EMBL" id="FUYG01000009">
    <property type="protein sequence ID" value="SKB00767.1"/>
    <property type="molecule type" value="Genomic_DNA"/>
</dbReference>
<dbReference type="Gene3D" id="3.40.630.30">
    <property type="match status" value="1"/>
</dbReference>
<protein>
    <submittedName>
        <fullName evidence="1">Predicted acetyltransferase</fullName>
    </submittedName>
</protein>
<dbReference type="Proteomes" id="UP000189735">
    <property type="component" value="Unassembled WGS sequence"/>
</dbReference>
<organism evidence="1 2">
    <name type="scientific">Agreia bicolorata</name>
    <dbReference type="NCBI Taxonomy" id="110935"/>
    <lineage>
        <taxon>Bacteria</taxon>
        <taxon>Bacillati</taxon>
        <taxon>Actinomycetota</taxon>
        <taxon>Actinomycetes</taxon>
        <taxon>Micrococcales</taxon>
        <taxon>Microbacteriaceae</taxon>
        <taxon>Agreia</taxon>
    </lineage>
</organism>
<proteinExistence type="predicted"/>
<evidence type="ECO:0000313" key="2">
    <source>
        <dbReference type="Proteomes" id="UP000189735"/>
    </source>
</evidence>
<dbReference type="SUPFAM" id="SSF55729">
    <property type="entry name" value="Acyl-CoA N-acyltransferases (Nat)"/>
    <property type="match status" value="1"/>
</dbReference>
<dbReference type="GO" id="GO:0016740">
    <property type="term" value="F:transferase activity"/>
    <property type="evidence" value="ECO:0007669"/>
    <property type="project" value="UniProtKB-KW"/>
</dbReference>
<dbReference type="InterPro" id="IPR016181">
    <property type="entry name" value="Acyl_CoA_acyltransferase"/>
</dbReference>
<gene>
    <name evidence="1" type="ORF">SAMN06295879_3069</name>
</gene>
<accession>A0A1T4YG12</accession>
<dbReference type="AlphaFoldDB" id="A0A1T4YG12"/>
<sequence length="168" mass="19285">MTTSRPPALSISVASESDRAVLEQLWTMFRHDMSAHSGDLPNERGRFRQERLDRALRDREWRVYIVRIGTAPAGLCIIRALEAHETVIGSFFLVNAARRLGHGRSIIRQITRENPGRWAVAFQETNETAAAFWSAVASEADPRWTRRREPVPGRPDLPPDNWIRFEVR</sequence>